<dbReference type="AlphaFoldDB" id="A0AAJ8JTM9"/>
<evidence type="ECO:0008006" key="4">
    <source>
        <dbReference type="Google" id="ProtNLM"/>
    </source>
</evidence>
<reference evidence="2" key="1">
    <citation type="submission" date="2016-06" db="EMBL/GenBank/DDBJ databases">
        <authorList>
            <person name="Cuomo C."/>
            <person name="Litvintseva A."/>
            <person name="Heitman J."/>
            <person name="Chen Y."/>
            <person name="Sun S."/>
            <person name="Springer D."/>
            <person name="Dromer F."/>
            <person name="Young S."/>
            <person name="Zeng Q."/>
            <person name="Chapman S."/>
            <person name="Gujja S."/>
            <person name="Saif S."/>
            <person name="Birren B."/>
        </authorList>
    </citation>
    <scope>NUCLEOTIDE SEQUENCE</scope>
    <source>
        <strain evidence="2">CBS 7841</strain>
    </source>
</reference>
<name>A0AAJ8JTM9_9TREE</name>
<evidence type="ECO:0000313" key="3">
    <source>
        <dbReference type="Proteomes" id="UP000094043"/>
    </source>
</evidence>
<feature type="region of interest" description="Disordered" evidence="1">
    <location>
        <begin position="214"/>
        <end position="266"/>
    </location>
</feature>
<feature type="compositionally biased region" description="Pro residues" evidence="1">
    <location>
        <begin position="247"/>
        <end position="266"/>
    </location>
</feature>
<sequence length="266" mass="30454">MASRQQKRTRPSSSSRDEWRQRAEVQAYEAVLTYGAADLARDVQEKGGRLGLIEYGGECEKQVWADRHDMVHLLASLPALLPNRPVSPDGSTSSWSLPSDQEEMWYLSDEEEIQAHKDEKRKRWMEALRQDRLREREREDLEAGHVSVGDHGYDDGEPPEQIQILMAHTAASLFSSPNPTVLETRIMAHHSTDERFAFLRGKWKTTWEKVKEEVKKKRQDERLREEQKRGLGALGGYESDSEEEDIPPPPPDDLLPPPPPPPFSPV</sequence>
<evidence type="ECO:0000313" key="2">
    <source>
        <dbReference type="EMBL" id="WVN88208.1"/>
    </source>
</evidence>
<reference evidence="2" key="3">
    <citation type="submission" date="2024-01" db="EMBL/GenBank/DDBJ databases">
        <authorList>
            <person name="Coelho M.A."/>
            <person name="David-Palma M."/>
            <person name="Shea T."/>
            <person name="Sun S."/>
            <person name="Cuomo C.A."/>
            <person name="Heitman J."/>
        </authorList>
    </citation>
    <scope>NUCLEOTIDE SEQUENCE</scope>
    <source>
        <strain evidence="2">CBS 7841</strain>
    </source>
</reference>
<dbReference type="GeneID" id="91087620"/>
<reference evidence="2" key="2">
    <citation type="journal article" date="2022" name="Elife">
        <title>Obligate sexual reproduction of a homothallic fungus closely related to the Cryptococcus pathogenic species complex.</title>
        <authorList>
            <person name="Passer A.R."/>
            <person name="Clancey S.A."/>
            <person name="Shea T."/>
            <person name="David-Palma M."/>
            <person name="Averette A.F."/>
            <person name="Boekhout T."/>
            <person name="Porcel B.M."/>
            <person name="Nowrousian M."/>
            <person name="Cuomo C.A."/>
            <person name="Sun S."/>
            <person name="Heitman J."/>
            <person name="Coelho M.A."/>
        </authorList>
    </citation>
    <scope>NUCLEOTIDE SEQUENCE</scope>
    <source>
        <strain evidence="2">CBS 7841</strain>
    </source>
</reference>
<feature type="region of interest" description="Disordered" evidence="1">
    <location>
        <begin position="1"/>
        <end position="21"/>
    </location>
</feature>
<feature type="compositionally biased region" description="Basic and acidic residues" evidence="1">
    <location>
        <begin position="214"/>
        <end position="229"/>
    </location>
</feature>
<keyword evidence="3" id="KW-1185">Reference proteome</keyword>
<dbReference type="Proteomes" id="UP000094043">
    <property type="component" value="Chromosome 4"/>
</dbReference>
<evidence type="ECO:0000256" key="1">
    <source>
        <dbReference type="SAM" id="MobiDB-lite"/>
    </source>
</evidence>
<accession>A0AAJ8JTM9</accession>
<dbReference type="RefSeq" id="XP_066068908.1">
    <property type="nucleotide sequence ID" value="XM_066212811.1"/>
</dbReference>
<feature type="compositionally biased region" description="Basic residues" evidence="1">
    <location>
        <begin position="1"/>
        <end position="10"/>
    </location>
</feature>
<protein>
    <recommendedName>
        <fullName evidence="4">SURP motif domain-containing protein</fullName>
    </recommendedName>
</protein>
<dbReference type="EMBL" id="CP143787">
    <property type="protein sequence ID" value="WVN88208.1"/>
    <property type="molecule type" value="Genomic_DNA"/>
</dbReference>
<gene>
    <name evidence="2" type="ORF">L203_103409</name>
</gene>
<dbReference type="KEGG" id="cdep:91087620"/>
<organism evidence="2 3">
    <name type="scientific">Cryptococcus depauperatus CBS 7841</name>
    <dbReference type="NCBI Taxonomy" id="1295531"/>
    <lineage>
        <taxon>Eukaryota</taxon>
        <taxon>Fungi</taxon>
        <taxon>Dikarya</taxon>
        <taxon>Basidiomycota</taxon>
        <taxon>Agaricomycotina</taxon>
        <taxon>Tremellomycetes</taxon>
        <taxon>Tremellales</taxon>
        <taxon>Cryptococcaceae</taxon>
        <taxon>Cryptococcus</taxon>
    </lineage>
</organism>
<proteinExistence type="predicted"/>